<protein>
    <recommendedName>
        <fullName evidence="2">Histone acetyltransferase Rv0428c-like SH3 domain-containing protein</fullName>
    </recommendedName>
</protein>
<evidence type="ECO:0000256" key="1">
    <source>
        <dbReference type="SAM" id="MobiDB-lite"/>
    </source>
</evidence>
<feature type="compositionally biased region" description="Polar residues" evidence="1">
    <location>
        <begin position="1"/>
        <end position="13"/>
    </location>
</feature>
<dbReference type="InterPro" id="IPR056934">
    <property type="entry name" value="SH3_Rv0428c"/>
</dbReference>
<feature type="domain" description="Histone acetyltransferase Rv0428c-like SH3" evidence="2">
    <location>
        <begin position="47"/>
        <end position="95"/>
    </location>
</feature>
<sequence length="104" mass="11478">MKTNANEQPSSPGNREKSSPAEHVQAEAFTRHETHAIPNLPWMQLGVGSRVVVRYRLDDGLHDALGTLIEAAPTHVVIETRRGQVRVDARTMVTGKRVPPPPQI</sequence>
<dbReference type="AlphaFoldDB" id="A0A6N2SY49"/>
<reference evidence="3" key="1">
    <citation type="submission" date="2019-11" db="EMBL/GenBank/DDBJ databases">
        <authorList>
            <person name="Feng L."/>
        </authorList>
    </citation>
    <scope>NUCLEOTIDE SEQUENCE</scope>
    <source>
        <strain evidence="3">AodontolyticusLFYP35</strain>
    </source>
</reference>
<evidence type="ECO:0000259" key="2">
    <source>
        <dbReference type="Pfam" id="PF24551"/>
    </source>
</evidence>
<name>A0A6N2SY49_9ACTO</name>
<gene>
    <name evidence="3" type="ORF">AOLFYP35_01098</name>
</gene>
<dbReference type="Pfam" id="PF24551">
    <property type="entry name" value="SH3_Rv0428c"/>
    <property type="match status" value="1"/>
</dbReference>
<proteinExistence type="predicted"/>
<evidence type="ECO:0000313" key="3">
    <source>
        <dbReference type="EMBL" id="VYS98513.1"/>
    </source>
</evidence>
<dbReference type="EMBL" id="CACRSM010000002">
    <property type="protein sequence ID" value="VYS98513.1"/>
    <property type="molecule type" value="Genomic_DNA"/>
</dbReference>
<organism evidence="3">
    <name type="scientific">Schaalia odontolytica</name>
    <dbReference type="NCBI Taxonomy" id="1660"/>
    <lineage>
        <taxon>Bacteria</taxon>
        <taxon>Bacillati</taxon>
        <taxon>Actinomycetota</taxon>
        <taxon>Actinomycetes</taxon>
        <taxon>Actinomycetales</taxon>
        <taxon>Actinomycetaceae</taxon>
        <taxon>Schaalia</taxon>
    </lineage>
</organism>
<accession>A0A6N2SY49</accession>
<feature type="region of interest" description="Disordered" evidence="1">
    <location>
        <begin position="1"/>
        <end position="34"/>
    </location>
</feature>